<sequence length="90" mass="10061">MHLYSNNAEPNEEIGPTDLSTKSGSFMVPTGAMNDNVCHYDNYDAQQAPNCMNTDQMINFHYDRPIRTPPTSIMYCDPTEHFGAVSNTAL</sequence>
<feature type="region of interest" description="Disordered" evidence="1">
    <location>
        <begin position="1"/>
        <end position="26"/>
    </location>
</feature>
<accession>S4PU53</accession>
<dbReference type="EMBL" id="GAIX01010888">
    <property type="protein sequence ID" value="JAA81672.1"/>
    <property type="molecule type" value="Transcribed_RNA"/>
</dbReference>
<dbReference type="AlphaFoldDB" id="S4PU53"/>
<protein>
    <submittedName>
        <fullName evidence="2">Uncharacterized protein</fullName>
    </submittedName>
</protein>
<name>S4PU53_9NEOP</name>
<reference evidence="2" key="1">
    <citation type="journal article" date="2013" name="BMC Genomics">
        <title>Unscrambling butterfly oogenesis.</title>
        <authorList>
            <person name="Carter J.M."/>
            <person name="Baker S.C."/>
            <person name="Pink R."/>
            <person name="Carter D.R."/>
            <person name="Collins A."/>
            <person name="Tomlin J."/>
            <person name="Gibbs M."/>
            <person name="Breuker C.J."/>
        </authorList>
    </citation>
    <scope>NUCLEOTIDE SEQUENCE</scope>
    <source>
        <tissue evidence="2">Ovary</tissue>
    </source>
</reference>
<proteinExistence type="predicted"/>
<evidence type="ECO:0000313" key="2">
    <source>
        <dbReference type="EMBL" id="JAA81672.1"/>
    </source>
</evidence>
<organism evidence="2">
    <name type="scientific">Pararge aegeria</name>
    <name type="common">speckled wood butterfly</name>
    <dbReference type="NCBI Taxonomy" id="116150"/>
    <lineage>
        <taxon>Eukaryota</taxon>
        <taxon>Metazoa</taxon>
        <taxon>Ecdysozoa</taxon>
        <taxon>Arthropoda</taxon>
        <taxon>Hexapoda</taxon>
        <taxon>Insecta</taxon>
        <taxon>Pterygota</taxon>
        <taxon>Neoptera</taxon>
        <taxon>Endopterygota</taxon>
        <taxon>Lepidoptera</taxon>
        <taxon>Glossata</taxon>
        <taxon>Ditrysia</taxon>
        <taxon>Papilionoidea</taxon>
        <taxon>Nymphalidae</taxon>
        <taxon>Satyrinae</taxon>
        <taxon>Satyrini</taxon>
        <taxon>Parargina</taxon>
        <taxon>Pararge</taxon>
    </lineage>
</organism>
<evidence type="ECO:0000256" key="1">
    <source>
        <dbReference type="SAM" id="MobiDB-lite"/>
    </source>
</evidence>
<reference evidence="2" key="2">
    <citation type="submission" date="2013-05" db="EMBL/GenBank/DDBJ databases">
        <authorList>
            <person name="Carter J.-M."/>
            <person name="Baker S.C."/>
            <person name="Pink R."/>
            <person name="Carter D.R.F."/>
            <person name="Collins A."/>
            <person name="Tomlin J."/>
            <person name="Gibbs M."/>
            <person name="Breuker C.J."/>
        </authorList>
    </citation>
    <scope>NUCLEOTIDE SEQUENCE</scope>
    <source>
        <tissue evidence="2">Ovary</tissue>
    </source>
</reference>
<feature type="non-terminal residue" evidence="2">
    <location>
        <position position="90"/>
    </location>
</feature>